<dbReference type="AlphaFoldDB" id="A0ABD5UM29"/>
<dbReference type="PANTHER" id="PTHR30221:SF20">
    <property type="entry name" value="SMALL-CONDUCTANCE MECHANOSENSITIVE CHANNEL"/>
    <property type="match status" value="1"/>
</dbReference>
<dbReference type="Pfam" id="PF00924">
    <property type="entry name" value="MS_channel_2nd"/>
    <property type="match status" value="1"/>
</dbReference>
<protein>
    <submittedName>
        <fullName evidence="11">Mechanosensitive ion channel family protein</fullName>
    </submittedName>
</protein>
<keyword evidence="12" id="KW-1185">Reference proteome</keyword>
<evidence type="ECO:0000256" key="7">
    <source>
        <dbReference type="SAM" id="MobiDB-lite"/>
    </source>
</evidence>
<dbReference type="InterPro" id="IPR010920">
    <property type="entry name" value="LSM_dom_sf"/>
</dbReference>
<dbReference type="SUPFAM" id="SSF50182">
    <property type="entry name" value="Sm-like ribonucleoproteins"/>
    <property type="match status" value="1"/>
</dbReference>
<dbReference type="Gene3D" id="3.30.70.100">
    <property type="match status" value="1"/>
</dbReference>
<evidence type="ECO:0000256" key="4">
    <source>
        <dbReference type="ARBA" id="ARBA00022692"/>
    </source>
</evidence>
<feature type="domain" description="Mechanosensitive ion channel MscS" evidence="9">
    <location>
        <begin position="194"/>
        <end position="252"/>
    </location>
</feature>
<feature type="compositionally biased region" description="Gly residues" evidence="7">
    <location>
        <begin position="379"/>
        <end position="400"/>
    </location>
</feature>
<keyword evidence="5 8" id="KW-1133">Transmembrane helix</keyword>
<dbReference type="InterPro" id="IPR023408">
    <property type="entry name" value="MscS_beta-dom_sf"/>
</dbReference>
<dbReference type="RefSeq" id="WP_379767469.1">
    <property type="nucleotide sequence ID" value="NZ_JBHSXI010000009.1"/>
</dbReference>
<feature type="transmembrane region" description="Helical" evidence="8">
    <location>
        <begin position="63"/>
        <end position="85"/>
    </location>
</feature>
<organism evidence="11 12">
    <name type="scientific">Halorubrum trueperi</name>
    <dbReference type="NCBI Taxonomy" id="2004704"/>
    <lineage>
        <taxon>Archaea</taxon>
        <taxon>Methanobacteriati</taxon>
        <taxon>Methanobacteriota</taxon>
        <taxon>Stenosarchaea group</taxon>
        <taxon>Halobacteria</taxon>
        <taxon>Halobacteriales</taxon>
        <taxon>Haloferacaceae</taxon>
        <taxon>Halorubrum</taxon>
    </lineage>
</organism>
<dbReference type="InterPro" id="IPR049278">
    <property type="entry name" value="MS_channel_C"/>
</dbReference>
<evidence type="ECO:0000256" key="5">
    <source>
        <dbReference type="ARBA" id="ARBA00022989"/>
    </source>
</evidence>
<comment type="subcellular location">
    <subcellularLocation>
        <location evidence="1">Cell membrane</location>
        <topology evidence="1">Multi-pass membrane protein</topology>
    </subcellularLocation>
</comment>
<accession>A0ABD5UM29</accession>
<reference evidence="11 12" key="1">
    <citation type="journal article" date="2019" name="Int. J. Syst. Evol. Microbiol.">
        <title>The Global Catalogue of Microorganisms (GCM) 10K type strain sequencing project: providing services to taxonomists for standard genome sequencing and annotation.</title>
        <authorList>
            <consortium name="The Broad Institute Genomics Platform"/>
            <consortium name="The Broad Institute Genome Sequencing Center for Infectious Disease"/>
            <person name="Wu L."/>
            <person name="Ma J."/>
        </authorList>
    </citation>
    <scope>NUCLEOTIDE SEQUENCE [LARGE SCALE GENOMIC DNA]</scope>
    <source>
        <strain evidence="11 12">Y73</strain>
    </source>
</reference>
<feature type="domain" description="Mechanosensitive ion channel MscS C-terminal" evidence="10">
    <location>
        <begin position="263"/>
        <end position="348"/>
    </location>
</feature>
<evidence type="ECO:0000313" key="11">
    <source>
        <dbReference type="EMBL" id="MFC6889162.1"/>
    </source>
</evidence>
<dbReference type="Proteomes" id="UP001596333">
    <property type="component" value="Unassembled WGS sequence"/>
</dbReference>
<dbReference type="InterPro" id="IPR011014">
    <property type="entry name" value="MscS_channel_TM-2"/>
</dbReference>
<evidence type="ECO:0000259" key="10">
    <source>
        <dbReference type="Pfam" id="PF21082"/>
    </source>
</evidence>
<evidence type="ECO:0000259" key="9">
    <source>
        <dbReference type="Pfam" id="PF00924"/>
    </source>
</evidence>
<keyword evidence="4 8" id="KW-0812">Transmembrane</keyword>
<dbReference type="SUPFAM" id="SSF82689">
    <property type="entry name" value="Mechanosensitive channel protein MscS (YggB), C-terminal domain"/>
    <property type="match status" value="1"/>
</dbReference>
<evidence type="ECO:0000313" key="12">
    <source>
        <dbReference type="Proteomes" id="UP001596333"/>
    </source>
</evidence>
<dbReference type="GO" id="GO:0005886">
    <property type="term" value="C:plasma membrane"/>
    <property type="evidence" value="ECO:0007669"/>
    <property type="project" value="UniProtKB-SubCell"/>
</dbReference>
<dbReference type="Pfam" id="PF21082">
    <property type="entry name" value="MS_channel_3rd"/>
    <property type="match status" value="1"/>
</dbReference>
<gene>
    <name evidence="11" type="ORF">ACFQEY_09060</name>
</gene>
<dbReference type="PANTHER" id="PTHR30221">
    <property type="entry name" value="SMALL-CONDUCTANCE MECHANOSENSITIVE CHANNEL"/>
    <property type="match status" value="1"/>
</dbReference>
<keyword evidence="6 8" id="KW-0472">Membrane</keyword>
<dbReference type="InterPro" id="IPR045275">
    <property type="entry name" value="MscS_archaea/bacteria_type"/>
</dbReference>
<evidence type="ECO:0000256" key="6">
    <source>
        <dbReference type="ARBA" id="ARBA00023136"/>
    </source>
</evidence>
<comment type="caution">
    <text evidence="11">The sequence shown here is derived from an EMBL/GenBank/DDBJ whole genome shotgun (WGS) entry which is preliminary data.</text>
</comment>
<dbReference type="Gene3D" id="2.30.30.60">
    <property type="match status" value="1"/>
</dbReference>
<evidence type="ECO:0000256" key="1">
    <source>
        <dbReference type="ARBA" id="ARBA00004651"/>
    </source>
</evidence>
<name>A0ABD5UM29_9EURY</name>
<keyword evidence="3" id="KW-1003">Cell membrane</keyword>
<comment type="similarity">
    <text evidence="2">Belongs to the MscS (TC 1.A.23) family.</text>
</comment>
<dbReference type="InterPro" id="IPR006685">
    <property type="entry name" value="MscS_channel_2nd"/>
</dbReference>
<dbReference type="EMBL" id="JBHSXI010000009">
    <property type="protein sequence ID" value="MFC6889162.1"/>
    <property type="molecule type" value="Genomic_DNA"/>
</dbReference>
<evidence type="ECO:0000256" key="2">
    <source>
        <dbReference type="ARBA" id="ARBA00008017"/>
    </source>
</evidence>
<sequence length="417" mass="43581">MGLASVVATGASLSGGISDLYSALTGDIERVAASALIVAAVIGVRILTSWAKRRDDELSSTQRLLLSAAVGTATAVGAISLLLVWDRSGALLDAYRSAAIADQLTNVVIAVVLLAIAYAVTDFLGGVIREISAESTVLTDHQEEVVRRLTQLTVYTFALLVVVGLFTDNVGGLLVGAGFLGIVVGMAARQTLGAILAGFVLMFSRPFEVGDWVEVGDHEGTVTEISIMSTRLRSFDGEVVTLPNDTVRSGSIIDRSRRNRLRIEVEVGVDYATDIERAAAVVEEAVAGVEDVAEMPEPNAVTKRFDDSAVVLGVRYWIRNPSMRKRWRTQTAAMNAIKADLESEGIVIPFPQQTLSAREPDTSGPQLDAEVEGRAATRGGDGSGDGGSGGDGSGGDGGDAATGDGADTVTNDGEADR</sequence>
<evidence type="ECO:0000256" key="3">
    <source>
        <dbReference type="ARBA" id="ARBA00022475"/>
    </source>
</evidence>
<dbReference type="Gene3D" id="1.10.287.1260">
    <property type="match status" value="1"/>
</dbReference>
<feature type="transmembrane region" description="Helical" evidence="8">
    <location>
        <begin position="32"/>
        <end position="51"/>
    </location>
</feature>
<evidence type="ECO:0000256" key="8">
    <source>
        <dbReference type="SAM" id="Phobius"/>
    </source>
</evidence>
<dbReference type="SUPFAM" id="SSF82861">
    <property type="entry name" value="Mechanosensitive channel protein MscS (YggB), transmembrane region"/>
    <property type="match status" value="1"/>
</dbReference>
<feature type="transmembrane region" description="Helical" evidence="8">
    <location>
        <begin position="105"/>
        <end position="128"/>
    </location>
</feature>
<proteinExistence type="inferred from homology"/>
<feature type="region of interest" description="Disordered" evidence="7">
    <location>
        <begin position="352"/>
        <end position="417"/>
    </location>
</feature>
<dbReference type="InterPro" id="IPR011066">
    <property type="entry name" value="MscS_channel_C_sf"/>
</dbReference>